<gene>
    <name evidence="2" type="ORF">SAMN05660691_04037</name>
</gene>
<feature type="domain" description="Antitoxin Xre/MbcA/ParS-like toxin-binding" evidence="1">
    <location>
        <begin position="75"/>
        <end position="122"/>
    </location>
</feature>
<keyword evidence="3" id="KW-1185">Reference proteome</keyword>
<dbReference type="InterPro" id="IPR024467">
    <property type="entry name" value="Xre/MbcA/ParS-like_toxin-bd"/>
</dbReference>
<dbReference type="Pfam" id="PF09722">
    <property type="entry name" value="Xre_MbcA_ParS_C"/>
    <property type="match status" value="1"/>
</dbReference>
<accession>A0A1H6NDD9</accession>
<dbReference type="EMBL" id="FNXF01000027">
    <property type="protein sequence ID" value="SEI13082.1"/>
    <property type="molecule type" value="Genomic_DNA"/>
</dbReference>
<organism evidence="2 3">
    <name type="scientific">Rheinheimera pacifica</name>
    <dbReference type="NCBI Taxonomy" id="173990"/>
    <lineage>
        <taxon>Bacteria</taxon>
        <taxon>Pseudomonadati</taxon>
        <taxon>Pseudomonadota</taxon>
        <taxon>Gammaproteobacteria</taxon>
        <taxon>Chromatiales</taxon>
        <taxon>Chromatiaceae</taxon>
        <taxon>Rheinheimera</taxon>
    </lineage>
</organism>
<sequence length="125" mass="13947">MSTTYQAASPAQLNHTAAKIFNHIMDKWQINENERPRLASLNSEDYARWHCGELLSGSSGLPVLVSHLMAIHTLLHQMFHNAEQADSWITRPNSNLNGQSAIELIQQQGVTGAVKVRDLLEANVF</sequence>
<dbReference type="RefSeq" id="WP_092797002.1">
    <property type="nucleotide sequence ID" value="NZ_FNXF01000027.1"/>
</dbReference>
<name>A0A1H6NDD9_9GAMM</name>
<dbReference type="STRING" id="173990.SAMN05660691_04037"/>
<evidence type="ECO:0000313" key="3">
    <source>
        <dbReference type="Proteomes" id="UP000199371"/>
    </source>
</evidence>
<dbReference type="AlphaFoldDB" id="A0A1H6NDD9"/>
<proteinExistence type="predicted"/>
<protein>
    <recommendedName>
        <fullName evidence="1">Antitoxin Xre/MbcA/ParS-like toxin-binding domain-containing protein</fullName>
    </recommendedName>
</protein>
<reference evidence="3" key="1">
    <citation type="submission" date="2016-10" db="EMBL/GenBank/DDBJ databases">
        <authorList>
            <person name="Varghese N."/>
            <person name="Submissions S."/>
        </authorList>
    </citation>
    <scope>NUCLEOTIDE SEQUENCE [LARGE SCALE GENOMIC DNA]</scope>
    <source>
        <strain evidence="3">DSM 17616</strain>
    </source>
</reference>
<evidence type="ECO:0000313" key="2">
    <source>
        <dbReference type="EMBL" id="SEI13082.1"/>
    </source>
</evidence>
<dbReference type="OrthoDB" id="117888at2"/>
<dbReference type="Proteomes" id="UP000199371">
    <property type="component" value="Unassembled WGS sequence"/>
</dbReference>
<evidence type="ECO:0000259" key="1">
    <source>
        <dbReference type="Pfam" id="PF09722"/>
    </source>
</evidence>